<dbReference type="Proteomes" id="UP001443914">
    <property type="component" value="Unassembled WGS sequence"/>
</dbReference>
<name>A0AAW1LYU3_SAPOF</name>
<keyword evidence="1" id="KW-0732">Signal</keyword>
<reference evidence="2" key="1">
    <citation type="submission" date="2024-03" db="EMBL/GenBank/DDBJ databases">
        <title>WGS assembly of Saponaria officinalis var. Norfolk2.</title>
        <authorList>
            <person name="Jenkins J."/>
            <person name="Shu S."/>
            <person name="Grimwood J."/>
            <person name="Barry K."/>
            <person name="Goodstein D."/>
            <person name="Schmutz J."/>
            <person name="Leebens-Mack J."/>
            <person name="Osbourn A."/>
        </authorList>
    </citation>
    <scope>NUCLEOTIDE SEQUENCE [LARGE SCALE GENOMIC DNA]</scope>
    <source>
        <strain evidence="2">JIC</strain>
    </source>
</reference>
<organism evidence="2 3">
    <name type="scientific">Saponaria officinalis</name>
    <name type="common">Common soapwort</name>
    <name type="synonym">Lychnis saponaria</name>
    <dbReference type="NCBI Taxonomy" id="3572"/>
    <lineage>
        <taxon>Eukaryota</taxon>
        <taxon>Viridiplantae</taxon>
        <taxon>Streptophyta</taxon>
        <taxon>Embryophyta</taxon>
        <taxon>Tracheophyta</taxon>
        <taxon>Spermatophyta</taxon>
        <taxon>Magnoliopsida</taxon>
        <taxon>eudicotyledons</taxon>
        <taxon>Gunneridae</taxon>
        <taxon>Pentapetalae</taxon>
        <taxon>Caryophyllales</taxon>
        <taxon>Caryophyllaceae</taxon>
        <taxon>Caryophylleae</taxon>
        <taxon>Saponaria</taxon>
    </lineage>
</organism>
<sequence>MSSPLDHTIVIFLLPRTLALFRIEPATQDHHNTSPSINLCHESPIPKCVLRVHTK</sequence>
<evidence type="ECO:0000313" key="3">
    <source>
        <dbReference type="Proteomes" id="UP001443914"/>
    </source>
</evidence>
<protein>
    <submittedName>
        <fullName evidence="2">Uncharacterized protein</fullName>
    </submittedName>
</protein>
<gene>
    <name evidence="2" type="ORF">RND81_03G071000</name>
</gene>
<evidence type="ECO:0000256" key="1">
    <source>
        <dbReference type="SAM" id="SignalP"/>
    </source>
</evidence>
<accession>A0AAW1LYU3</accession>
<evidence type="ECO:0000313" key="2">
    <source>
        <dbReference type="EMBL" id="KAK9740919.1"/>
    </source>
</evidence>
<proteinExistence type="predicted"/>
<dbReference type="EMBL" id="JBDFQZ010000003">
    <property type="protein sequence ID" value="KAK9740919.1"/>
    <property type="molecule type" value="Genomic_DNA"/>
</dbReference>
<feature type="signal peptide" evidence="1">
    <location>
        <begin position="1"/>
        <end position="19"/>
    </location>
</feature>
<comment type="caution">
    <text evidence="2">The sequence shown here is derived from an EMBL/GenBank/DDBJ whole genome shotgun (WGS) entry which is preliminary data.</text>
</comment>
<feature type="chain" id="PRO_5043396542" evidence="1">
    <location>
        <begin position="20"/>
        <end position="55"/>
    </location>
</feature>
<keyword evidence="3" id="KW-1185">Reference proteome</keyword>
<dbReference type="AlphaFoldDB" id="A0AAW1LYU3"/>